<accession>A0A2H1VFM4</accession>
<gene>
    <name evidence="1" type="ORF">SFRICE_016980</name>
</gene>
<protein>
    <submittedName>
        <fullName evidence="1">SFRICE_016980</fullName>
    </submittedName>
</protein>
<dbReference type="AlphaFoldDB" id="A0A2H1VFM4"/>
<proteinExistence type="predicted"/>
<evidence type="ECO:0000313" key="1">
    <source>
        <dbReference type="EMBL" id="SOQ39581.1"/>
    </source>
</evidence>
<sequence>MTSSALGEARGSVRLLLTKNHPVHSPALRAGAPHLRRRLYFSLFASHVERASAFICGMNGLPTVDASHNRAAHQLSTATLRRHILLAQLIIGGNGHILSQLSYYIFVA</sequence>
<organism evidence="1">
    <name type="scientific">Spodoptera frugiperda</name>
    <name type="common">Fall armyworm</name>
    <dbReference type="NCBI Taxonomy" id="7108"/>
    <lineage>
        <taxon>Eukaryota</taxon>
        <taxon>Metazoa</taxon>
        <taxon>Ecdysozoa</taxon>
        <taxon>Arthropoda</taxon>
        <taxon>Hexapoda</taxon>
        <taxon>Insecta</taxon>
        <taxon>Pterygota</taxon>
        <taxon>Neoptera</taxon>
        <taxon>Endopterygota</taxon>
        <taxon>Lepidoptera</taxon>
        <taxon>Glossata</taxon>
        <taxon>Ditrysia</taxon>
        <taxon>Noctuoidea</taxon>
        <taxon>Noctuidae</taxon>
        <taxon>Amphipyrinae</taxon>
        <taxon>Spodoptera</taxon>
    </lineage>
</organism>
<reference evidence="1" key="1">
    <citation type="submission" date="2016-07" db="EMBL/GenBank/DDBJ databases">
        <authorList>
            <person name="Bretaudeau A."/>
        </authorList>
    </citation>
    <scope>NUCLEOTIDE SEQUENCE</scope>
    <source>
        <strain evidence="1">Rice</strain>
        <tissue evidence="1">Whole body</tissue>
    </source>
</reference>
<name>A0A2H1VFM4_SPOFR</name>
<dbReference type="EMBL" id="ODYU01002290">
    <property type="protein sequence ID" value="SOQ39581.1"/>
    <property type="molecule type" value="Genomic_DNA"/>
</dbReference>